<dbReference type="PANTHER" id="PTHR10858">
    <property type="entry name" value="DEOXYRIBONUCLEASE II"/>
    <property type="match status" value="1"/>
</dbReference>
<dbReference type="AlphaFoldDB" id="A0A1J1IC66"/>
<dbReference type="GO" id="GO:0004531">
    <property type="term" value="F:deoxyribonuclease II activity"/>
    <property type="evidence" value="ECO:0007669"/>
    <property type="project" value="InterPro"/>
</dbReference>
<keyword evidence="3" id="KW-0812">Transmembrane</keyword>
<dbReference type="STRING" id="568069.A0A1J1IC66"/>
<dbReference type="Pfam" id="PF03265">
    <property type="entry name" value="DNase_II"/>
    <property type="match status" value="1"/>
</dbReference>
<keyword evidence="3" id="KW-1133">Transmembrane helix</keyword>
<evidence type="ECO:0000256" key="3">
    <source>
        <dbReference type="SAM" id="Phobius"/>
    </source>
</evidence>
<accession>A0A1J1IC66</accession>
<protein>
    <submittedName>
        <fullName evidence="4">CLUMA_CG011174, isoform A</fullName>
    </submittedName>
</protein>
<reference evidence="4 5" key="1">
    <citation type="submission" date="2015-04" db="EMBL/GenBank/DDBJ databases">
        <authorList>
            <person name="Syromyatnikov M.Y."/>
            <person name="Popov V.N."/>
        </authorList>
    </citation>
    <scope>NUCLEOTIDE SEQUENCE [LARGE SCALE GENOMIC DNA]</scope>
</reference>
<dbReference type="CDD" id="cd09121">
    <property type="entry name" value="PLDc_DNaseII_2"/>
    <property type="match status" value="1"/>
</dbReference>
<keyword evidence="2" id="KW-0378">Hydrolase</keyword>
<dbReference type="PANTHER" id="PTHR10858:SF23">
    <property type="entry name" value="DEOXYRIBONUCLEASE II"/>
    <property type="match status" value="1"/>
</dbReference>
<evidence type="ECO:0000256" key="2">
    <source>
        <dbReference type="ARBA" id="ARBA00022801"/>
    </source>
</evidence>
<evidence type="ECO:0000313" key="5">
    <source>
        <dbReference type="Proteomes" id="UP000183832"/>
    </source>
</evidence>
<keyword evidence="3" id="KW-0472">Membrane</keyword>
<dbReference type="Proteomes" id="UP000183832">
    <property type="component" value="Unassembled WGS sequence"/>
</dbReference>
<proteinExistence type="inferred from homology"/>
<sequence>MNSFKNHFLYFILILLEISFVISNHIGCRDEKNNLIDWFYLYKLPNSIELDNNIESLNTGKKYLFITPSSSQWIASNNSINDEFSMPGLTLSNIYDGKSRKNNIVMIYNDEPSNGHTKGVVVANDISGFWMVHSVPKYPPAMEENSYSFPKSGEIYGQSFLCISLDGNQIDKVGKQLKYNEAHFYSSHVPEHLKTIYPSLVDALKMETIDVPPFYNIEMLESIGGTMFTSFAKSRKFKKELYEDWVAPHFGAGNYFVETWRHGPGNIKSDCMKLSKVYNIETILFDSTSKIEFKTLHDHSKWMVCIQHDLLCVGDINRQEHQKLRGGGTVCQQHNVSTSYNNLINKFENCQN</sequence>
<dbReference type="OrthoDB" id="10261598at2759"/>
<dbReference type="InterPro" id="IPR004947">
    <property type="entry name" value="DNase_II"/>
</dbReference>
<keyword evidence="5" id="KW-1185">Reference proteome</keyword>
<dbReference type="GO" id="GO:0006309">
    <property type="term" value="P:apoptotic DNA fragmentation"/>
    <property type="evidence" value="ECO:0007669"/>
    <property type="project" value="TreeGrafter"/>
</dbReference>
<name>A0A1J1IC66_9DIPT</name>
<dbReference type="EMBL" id="CVRI01000047">
    <property type="protein sequence ID" value="CRK97795.1"/>
    <property type="molecule type" value="Genomic_DNA"/>
</dbReference>
<organism evidence="4 5">
    <name type="scientific">Clunio marinus</name>
    <dbReference type="NCBI Taxonomy" id="568069"/>
    <lineage>
        <taxon>Eukaryota</taxon>
        <taxon>Metazoa</taxon>
        <taxon>Ecdysozoa</taxon>
        <taxon>Arthropoda</taxon>
        <taxon>Hexapoda</taxon>
        <taxon>Insecta</taxon>
        <taxon>Pterygota</taxon>
        <taxon>Neoptera</taxon>
        <taxon>Endopterygota</taxon>
        <taxon>Diptera</taxon>
        <taxon>Nematocera</taxon>
        <taxon>Chironomoidea</taxon>
        <taxon>Chironomidae</taxon>
        <taxon>Clunio</taxon>
    </lineage>
</organism>
<evidence type="ECO:0000313" key="4">
    <source>
        <dbReference type="EMBL" id="CRK97795.1"/>
    </source>
</evidence>
<dbReference type="CDD" id="cd09120">
    <property type="entry name" value="PLDc_DNaseII_1"/>
    <property type="match status" value="1"/>
</dbReference>
<feature type="transmembrane region" description="Helical" evidence="3">
    <location>
        <begin position="7"/>
        <end position="26"/>
    </location>
</feature>
<gene>
    <name evidence="4" type="primary">putative Plancitoxin-1</name>
    <name evidence="4" type="ORF">CLUMA_CG011174</name>
</gene>
<comment type="similarity">
    <text evidence="1">Belongs to the DNase II family.</text>
</comment>
<evidence type="ECO:0000256" key="1">
    <source>
        <dbReference type="ARBA" id="ARBA00007527"/>
    </source>
</evidence>